<proteinExistence type="predicted"/>
<evidence type="ECO:0000313" key="3">
    <source>
        <dbReference type="Proteomes" id="UP000092528"/>
    </source>
</evidence>
<organism evidence="2 3">
    <name type="scientific">Vibrio scophthalmi</name>
    <dbReference type="NCBI Taxonomy" id="45658"/>
    <lineage>
        <taxon>Bacteria</taxon>
        <taxon>Pseudomonadati</taxon>
        <taxon>Pseudomonadota</taxon>
        <taxon>Gammaproteobacteria</taxon>
        <taxon>Vibrionales</taxon>
        <taxon>Vibrionaceae</taxon>
        <taxon>Vibrio</taxon>
    </lineage>
</organism>
<dbReference type="Pfam" id="PF11756">
    <property type="entry name" value="YgbA_NO"/>
    <property type="match status" value="1"/>
</dbReference>
<feature type="region of interest" description="Disordered" evidence="1">
    <location>
        <begin position="114"/>
        <end position="135"/>
    </location>
</feature>
<sequence length="135" mass="15813">MKKPSSDLLTGELLTEFRTVSFMIAIYCRDHHQTHEKNPQGLCVECQSLMSYAEGRLDRCAYGQNKPTCNRCPIHCYKPEPKEQMRQVMRYAGPRMLFPHPILALRHLLHERKEAPNKPAPNQSNRHRRMADRTK</sequence>
<evidence type="ECO:0000313" key="2">
    <source>
        <dbReference type="EMBL" id="ANU38126.1"/>
    </source>
</evidence>
<evidence type="ECO:0000256" key="1">
    <source>
        <dbReference type="SAM" id="MobiDB-lite"/>
    </source>
</evidence>
<dbReference type="EMBL" id="CP016415">
    <property type="protein sequence ID" value="ANU38126.1"/>
    <property type="molecule type" value="Genomic_DNA"/>
</dbReference>
<dbReference type="PATRIC" id="fig|45658.7.peg.3023"/>
<reference evidence="2 3" key="1">
    <citation type="submission" date="2016-07" db="EMBL/GenBank/DDBJ databases">
        <title>Genome sequencing of Vibrio scophthalmi strain VS-05, an isolated from Paralichthys olivaceus.</title>
        <authorList>
            <person name="Han H.-J."/>
        </authorList>
    </citation>
    <scope>NUCLEOTIDE SEQUENCE [LARGE SCALE GENOMIC DNA]</scope>
    <source>
        <strain evidence="2 3">VS-05</strain>
    </source>
</reference>
<dbReference type="InterPro" id="IPR020483">
    <property type="entry name" value="Uncharacterised_YgbA"/>
</dbReference>
<feature type="compositionally biased region" description="Basic residues" evidence="1">
    <location>
        <begin position="125"/>
        <end position="135"/>
    </location>
</feature>
<dbReference type="AlphaFoldDB" id="A0A1C7FDZ8"/>
<dbReference type="NCBIfam" id="NF007715">
    <property type="entry name" value="PRK10410.1-3"/>
    <property type="match status" value="1"/>
</dbReference>
<dbReference type="NCBIfam" id="NF007714">
    <property type="entry name" value="PRK10410.1-2"/>
    <property type="match status" value="1"/>
</dbReference>
<dbReference type="Proteomes" id="UP000092528">
    <property type="component" value="Chromosome 2"/>
</dbReference>
<keyword evidence="3" id="KW-1185">Reference proteome</keyword>
<dbReference type="GeneID" id="96874612"/>
<protein>
    <recommendedName>
        <fullName evidence="4">Nitrous oxide-stimulated promoter</fullName>
    </recommendedName>
</protein>
<dbReference type="RefSeq" id="WP_005598733.1">
    <property type="nucleotide sequence ID" value="NZ_CP016415.1"/>
</dbReference>
<name>A0A1C7FDZ8_9VIBR</name>
<accession>A0A1C7FDZ8</accession>
<evidence type="ECO:0008006" key="4">
    <source>
        <dbReference type="Google" id="ProtNLM"/>
    </source>
</evidence>
<gene>
    <name evidence="2" type="ORF">VSVS05_03088</name>
</gene>
<dbReference type="STRING" id="45658.VSVS12_03621"/>